<dbReference type="SUPFAM" id="SSF46785">
    <property type="entry name" value="Winged helix' DNA-binding domain"/>
    <property type="match status" value="1"/>
</dbReference>
<dbReference type="CDD" id="cd08432">
    <property type="entry name" value="PBP2_GcdR_TrpI_HvrB_AmpR_like"/>
    <property type="match status" value="1"/>
</dbReference>
<keyword evidence="7" id="KW-1185">Reference proteome</keyword>
<reference evidence="6 7" key="1">
    <citation type="journal article" date="2015" name="Genome Announc.">
        <title>Draft Genome Sequence of Burkholderia sp. Strain PML1(12), an Ectomycorrhizosphere-Inhabiting Bacterium with Effective Mineral-Weathering Ability.</title>
        <authorList>
            <person name="Uroz S."/>
            <person name="Oger P."/>
        </authorList>
    </citation>
    <scope>NUCLEOTIDE SEQUENCE [LARGE SCALE GENOMIC DNA]</scope>
    <source>
        <strain evidence="7">PML1(12)</strain>
    </source>
</reference>
<accession>A0A0J1CXE1</accession>
<dbReference type="Pfam" id="PF00126">
    <property type="entry name" value="HTH_1"/>
    <property type="match status" value="1"/>
</dbReference>
<organism evidence="6 7">
    <name type="scientific">Caballeronia mineralivorans PML1(12)</name>
    <dbReference type="NCBI Taxonomy" id="908627"/>
    <lineage>
        <taxon>Bacteria</taxon>
        <taxon>Pseudomonadati</taxon>
        <taxon>Pseudomonadota</taxon>
        <taxon>Betaproteobacteria</taxon>
        <taxon>Burkholderiales</taxon>
        <taxon>Burkholderiaceae</taxon>
        <taxon>Caballeronia</taxon>
    </lineage>
</organism>
<name>A0A0J1CXE1_9BURK</name>
<evidence type="ECO:0000313" key="7">
    <source>
        <dbReference type="Proteomes" id="UP000035963"/>
    </source>
</evidence>
<dbReference type="GO" id="GO:0003677">
    <property type="term" value="F:DNA binding"/>
    <property type="evidence" value="ECO:0007669"/>
    <property type="project" value="UniProtKB-KW"/>
</dbReference>
<dbReference type="InterPro" id="IPR005119">
    <property type="entry name" value="LysR_subst-bd"/>
</dbReference>
<dbReference type="InterPro" id="IPR036390">
    <property type="entry name" value="WH_DNA-bd_sf"/>
</dbReference>
<comment type="similarity">
    <text evidence="1">Belongs to the LysR transcriptional regulatory family.</text>
</comment>
<dbReference type="PRINTS" id="PR00039">
    <property type="entry name" value="HTHLYSR"/>
</dbReference>
<dbReference type="EMBL" id="AEJF01000108">
    <property type="protein sequence ID" value="KLU25041.1"/>
    <property type="molecule type" value="Genomic_DNA"/>
</dbReference>
<dbReference type="InterPro" id="IPR058163">
    <property type="entry name" value="LysR-type_TF_proteobact-type"/>
</dbReference>
<sequence length="301" mass="33894">MKGYRRLIPSLNALVDFEAVARLKSFTLAADELGVTQAAVSRQIRFLEDAMKLQLFHRLHRSIALTKEGEDLFFVTSESLQKIAGTFDSLSSNTREQEFAILATAAFSQFRILPRLPLLKRLQPQLKLRLTTQMFTADLRHNEVDIAIRYGSGNWRDGHATLLFNEEVVPVCSPSWLEAHSQPQSLHDLSHAPLIAYDSTSEGWMGWEDWFDTLGIKRSRLNYVLRFSLYTDAVQAALQGQGIVLGWRWMLGDLLTSGRLVPLGDASIKMTDAYYAVVPHGHAVTPAVDAVIEWLRDEPVA</sequence>
<dbReference type="PROSITE" id="PS50931">
    <property type="entry name" value="HTH_LYSR"/>
    <property type="match status" value="1"/>
</dbReference>
<dbReference type="PANTHER" id="PTHR30537:SF5">
    <property type="entry name" value="HTH-TYPE TRANSCRIPTIONAL ACTIVATOR TTDR-RELATED"/>
    <property type="match status" value="1"/>
</dbReference>
<dbReference type="InterPro" id="IPR000847">
    <property type="entry name" value="LysR_HTH_N"/>
</dbReference>
<keyword evidence="4" id="KW-0804">Transcription</keyword>
<dbReference type="OrthoDB" id="8688993at2"/>
<dbReference type="AlphaFoldDB" id="A0A0J1CXE1"/>
<dbReference type="Gene3D" id="3.40.190.10">
    <property type="entry name" value="Periplasmic binding protein-like II"/>
    <property type="match status" value="2"/>
</dbReference>
<keyword evidence="2" id="KW-0805">Transcription regulation</keyword>
<feature type="domain" description="HTH lysR-type" evidence="5">
    <location>
        <begin position="9"/>
        <end position="66"/>
    </location>
</feature>
<dbReference type="PANTHER" id="PTHR30537">
    <property type="entry name" value="HTH-TYPE TRANSCRIPTIONAL REGULATOR"/>
    <property type="match status" value="1"/>
</dbReference>
<dbReference type="GO" id="GO:0003700">
    <property type="term" value="F:DNA-binding transcription factor activity"/>
    <property type="evidence" value="ECO:0007669"/>
    <property type="project" value="InterPro"/>
</dbReference>
<dbReference type="InterPro" id="IPR036388">
    <property type="entry name" value="WH-like_DNA-bd_sf"/>
</dbReference>
<dbReference type="Gene3D" id="1.10.10.10">
    <property type="entry name" value="Winged helix-like DNA-binding domain superfamily/Winged helix DNA-binding domain"/>
    <property type="match status" value="1"/>
</dbReference>
<comment type="caution">
    <text evidence="6">The sequence shown here is derived from an EMBL/GenBank/DDBJ whole genome shotgun (WGS) entry which is preliminary data.</text>
</comment>
<evidence type="ECO:0000256" key="2">
    <source>
        <dbReference type="ARBA" id="ARBA00023015"/>
    </source>
</evidence>
<dbReference type="Pfam" id="PF03466">
    <property type="entry name" value="LysR_substrate"/>
    <property type="match status" value="1"/>
</dbReference>
<gene>
    <name evidence="6" type="ORF">EOS_17325</name>
</gene>
<evidence type="ECO:0000259" key="5">
    <source>
        <dbReference type="PROSITE" id="PS50931"/>
    </source>
</evidence>
<dbReference type="RefSeq" id="WP_047847888.1">
    <property type="nucleotide sequence ID" value="NZ_AEJF01000108.1"/>
</dbReference>
<evidence type="ECO:0000313" key="6">
    <source>
        <dbReference type="EMBL" id="KLU25041.1"/>
    </source>
</evidence>
<evidence type="ECO:0000256" key="4">
    <source>
        <dbReference type="ARBA" id="ARBA00023163"/>
    </source>
</evidence>
<dbReference type="PATRIC" id="fig|908627.4.peg.3884"/>
<proteinExistence type="inferred from homology"/>
<dbReference type="Proteomes" id="UP000035963">
    <property type="component" value="Unassembled WGS sequence"/>
</dbReference>
<dbReference type="SUPFAM" id="SSF53850">
    <property type="entry name" value="Periplasmic binding protein-like II"/>
    <property type="match status" value="1"/>
</dbReference>
<keyword evidence="3" id="KW-0238">DNA-binding</keyword>
<dbReference type="FunFam" id="1.10.10.10:FF:000001">
    <property type="entry name" value="LysR family transcriptional regulator"/>
    <property type="match status" value="1"/>
</dbReference>
<evidence type="ECO:0000256" key="3">
    <source>
        <dbReference type="ARBA" id="ARBA00023125"/>
    </source>
</evidence>
<evidence type="ECO:0000256" key="1">
    <source>
        <dbReference type="ARBA" id="ARBA00009437"/>
    </source>
</evidence>
<protein>
    <submittedName>
        <fullName evidence="6">LysR family transcriptional regulator</fullName>
    </submittedName>
</protein>